<dbReference type="Proteomes" id="UP000729402">
    <property type="component" value="Unassembled WGS sequence"/>
</dbReference>
<dbReference type="PANTHER" id="PTHR47587">
    <property type="entry name" value="OS05G0103500 PROTEIN"/>
    <property type="match status" value="1"/>
</dbReference>
<comment type="caution">
    <text evidence="2">The sequence shown here is derived from an EMBL/GenBank/DDBJ whole genome shotgun (WGS) entry which is preliminary data.</text>
</comment>
<protein>
    <submittedName>
        <fullName evidence="2">Uncharacterized protein</fullName>
    </submittedName>
</protein>
<feature type="region of interest" description="Disordered" evidence="1">
    <location>
        <begin position="54"/>
        <end position="93"/>
    </location>
</feature>
<feature type="compositionally biased region" description="Pro residues" evidence="1">
    <location>
        <begin position="1"/>
        <end position="11"/>
    </location>
</feature>
<organism evidence="2 3">
    <name type="scientific">Zizania palustris</name>
    <name type="common">Northern wild rice</name>
    <dbReference type="NCBI Taxonomy" id="103762"/>
    <lineage>
        <taxon>Eukaryota</taxon>
        <taxon>Viridiplantae</taxon>
        <taxon>Streptophyta</taxon>
        <taxon>Embryophyta</taxon>
        <taxon>Tracheophyta</taxon>
        <taxon>Spermatophyta</taxon>
        <taxon>Magnoliopsida</taxon>
        <taxon>Liliopsida</taxon>
        <taxon>Poales</taxon>
        <taxon>Poaceae</taxon>
        <taxon>BOP clade</taxon>
        <taxon>Oryzoideae</taxon>
        <taxon>Oryzeae</taxon>
        <taxon>Zizaniinae</taxon>
        <taxon>Zizania</taxon>
    </lineage>
</organism>
<feature type="region of interest" description="Disordered" evidence="1">
    <location>
        <begin position="1"/>
        <end position="37"/>
    </location>
</feature>
<evidence type="ECO:0000313" key="2">
    <source>
        <dbReference type="EMBL" id="KAG8084661.1"/>
    </source>
</evidence>
<sequence>MTGKGPSPPSPSACIPNPTATRATRRPPTLPPGSFAMGDYTIKISTELLEQLARDDGKVTKKTRKPKANKVVKPQEKSRDLPSEPKMITAPGWPMPPPMYLPVTTAPPAPAIAELEAIRVVLEQSEKVQEKLDKQHAGMRDELIKKSKDLRDKEFKLPYQNPTPCTGERENCLECYVSNAHDPLKCAEAVKRFEACVRLARQTGNSKVAQH</sequence>
<evidence type="ECO:0000256" key="1">
    <source>
        <dbReference type="SAM" id="MobiDB-lite"/>
    </source>
</evidence>
<evidence type="ECO:0000313" key="3">
    <source>
        <dbReference type="Proteomes" id="UP000729402"/>
    </source>
</evidence>
<feature type="compositionally biased region" description="Basic and acidic residues" evidence="1">
    <location>
        <begin position="73"/>
        <end position="83"/>
    </location>
</feature>
<proteinExistence type="predicted"/>
<dbReference type="EMBL" id="JAAALK010000082">
    <property type="protein sequence ID" value="KAG8084660.1"/>
    <property type="molecule type" value="Genomic_DNA"/>
</dbReference>
<dbReference type="EMBL" id="JAAALK010000082">
    <property type="protein sequence ID" value="KAG8084661.1"/>
    <property type="molecule type" value="Genomic_DNA"/>
</dbReference>
<name>A0A8J5W8S6_ZIZPA</name>
<dbReference type="PANTHER" id="PTHR47587:SF2">
    <property type="entry name" value="OS05G0103500 PROTEIN"/>
    <property type="match status" value="1"/>
</dbReference>
<feature type="compositionally biased region" description="Basic residues" evidence="1">
    <location>
        <begin position="60"/>
        <end position="70"/>
    </location>
</feature>
<reference evidence="2" key="1">
    <citation type="journal article" date="2021" name="bioRxiv">
        <title>Whole Genome Assembly and Annotation of Northern Wild Rice, Zizania palustris L., Supports a Whole Genome Duplication in the Zizania Genus.</title>
        <authorList>
            <person name="Haas M."/>
            <person name="Kono T."/>
            <person name="Macchietto M."/>
            <person name="Millas R."/>
            <person name="McGilp L."/>
            <person name="Shao M."/>
            <person name="Duquette J."/>
            <person name="Hirsch C.N."/>
            <person name="Kimball J."/>
        </authorList>
    </citation>
    <scope>NUCLEOTIDE SEQUENCE</scope>
    <source>
        <tissue evidence="2">Fresh leaf tissue</tissue>
    </source>
</reference>
<keyword evidence="3" id="KW-1185">Reference proteome</keyword>
<dbReference type="AlphaFoldDB" id="A0A8J5W8S6"/>
<accession>A0A8J5W8S6</accession>
<dbReference type="OrthoDB" id="70030at2759"/>
<gene>
    <name evidence="2" type="ORF">GUJ93_ZPchr0010g10898</name>
</gene>
<reference evidence="2" key="2">
    <citation type="submission" date="2021-02" db="EMBL/GenBank/DDBJ databases">
        <authorList>
            <person name="Kimball J.A."/>
            <person name="Haas M.W."/>
            <person name="Macchietto M."/>
            <person name="Kono T."/>
            <person name="Duquette J."/>
            <person name="Shao M."/>
        </authorList>
    </citation>
    <scope>NUCLEOTIDE SEQUENCE</scope>
    <source>
        <tissue evidence="2">Fresh leaf tissue</tissue>
    </source>
</reference>